<comment type="caution">
    <text evidence="1">The sequence shown here is derived from an EMBL/GenBank/DDBJ whole genome shotgun (WGS) entry which is preliminary data.</text>
</comment>
<proteinExistence type="predicted"/>
<protein>
    <submittedName>
        <fullName evidence="1">Uncharacterized protein</fullName>
    </submittedName>
</protein>
<sequence>MFVQSQNTLNVGNICGEFTTFISIPNVMSIFQCHNIYSHFPTLVLARSGYKGQGHQESTLSRLLPAPPVIQFYSIQINYSIFIS</sequence>
<accession>A0A370GUK5</accession>
<name>A0A370GUK5_9BACI</name>
<reference evidence="1 2" key="1">
    <citation type="submission" date="2018-07" db="EMBL/GenBank/DDBJ databases">
        <title>Genomic Encyclopedia of Type Strains, Phase IV (KMG-IV): sequencing the most valuable type-strain genomes for metagenomic binning, comparative biology and taxonomic classification.</title>
        <authorList>
            <person name="Goeker M."/>
        </authorList>
    </citation>
    <scope>NUCLEOTIDE SEQUENCE [LARGE SCALE GENOMIC DNA]</scope>
    <source>
        <strain evidence="1 2">DSM 25281</strain>
    </source>
</reference>
<organism evidence="1 2">
    <name type="scientific">Falsibacillus pallidus</name>
    <dbReference type="NCBI Taxonomy" id="493781"/>
    <lineage>
        <taxon>Bacteria</taxon>
        <taxon>Bacillati</taxon>
        <taxon>Bacillota</taxon>
        <taxon>Bacilli</taxon>
        <taxon>Bacillales</taxon>
        <taxon>Bacillaceae</taxon>
        <taxon>Falsibacillus</taxon>
    </lineage>
</organism>
<dbReference type="Proteomes" id="UP000255326">
    <property type="component" value="Unassembled WGS sequence"/>
</dbReference>
<dbReference type="EMBL" id="QQAY01000001">
    <property type="protein sequence ID" value="RDI47372.1"/>
    <property type="molecule type" value="Genomic_DNA"/>
</dbReference>
<evidence type="ECO:0000313" key="2">
    <source>
        <dbReference type="Proteomes" id="UP000255326"/>
    </source>
</evidence>
<evidence type="ECO:0000313" key="1">
    <source>
        <dbReference type="EMBL" id="RDI47372.1"/>
    </source>
</evidence>
<dbReference type="AlphaFoldDB" id="A0A370GUK5"/>
<gene>
    <name evidence="1" type="ORF">DFR59_10126</name>
</gene>
<keyword evidence="2" id="KW-1185">Reference proteome</keyword>